<dbReference type="AlphaFoldDB" id="A0A9N9NHC6"/>
<dbReference type="EMBL" id="CAJVPZ010029472">
    <property type="protein sequence ID" value="CAG8734296.1"/>
    <property type="molecule type" value="Genomic_DNA"/>
</dbReference>
<comment type="caution">
    <text evidence="1">The sequence shown here is derived from an EMBL/GenBank/DDBJ whole genome shotgun (WGS) entry which is preliminary data.</text>
</comment>
<protein>
    <submittedName>
        <fullName evidence="1">7601_t:CDS:1</fullName>
    </submittedName>
</protein>
<proteinExistence type="predicted"/>
<sequence>LNVVEECTLFELDFGGGCEDDVVIVESDRIDCAERILVE</sequence>
<organism evidence="1 2">
    <name type="scientific">Racocetra fulgida</name>
    <dbReference type="NCBI Taxonomy" id="60492"/>
    <lineage>
        <taxon>Eukaryota</taxon>
        <taxon>Fungi</taxon>
        <taxon>Fungi incertae sedis</taxon>
        <taxon>Mucoromycota</taxon>
        <taxon>Glomeromycotina</taxon>
        <taxon>Glomeromycetes</taxon>
        <taxon>Diversisporales</taxon>
        <taxon>Gigasporaceae</taxon>
        <taxon>Racocetra</taxon>
    </lineage>
</organism>
<evidence type="ECO:0000313" key="1">
    <source>
        <dbReference type="EMBL" id="CAG8734296.1"/>
    </source>
</evidence>
<keyword evidence="2" id="KW-1185">Reference proteome</keyword>
<accession>A0A9N9NHC6</accession>
<name>A0A9N9NHC6_9GLOM</name>
<feature type="non-terminal residue" evidence="1">
    <location>
        <position position="1"/>
    </location>
</feature>
<feature type="non-terminal residue" evidence="1">
    <location>
        <position position="39"/>
    </location>
</feature>
<reference evidence="1" key="1">
    <citation type="submission" date="2021-06" db="EMBL/GenBank/DDBJ databases">
        <authorList>
            <person name="Kallberg Y."/>
            <person name="Tangrot J."/>
            <person name="Rosling A."/>
        </authorList>
    </citation>
    <scope>NUCLEOTIDE SEQUENCE</scope>
    <source>
        <strain evidence="1">IN212</strain>
    </source>
</reference>
<evidence type="ECO:0000313" key="2">
    <source>
        <dbReference type="Proteomes" id="UP000789396"/>
    </source>
</evidence>
<gene>
    <name evidence="1" type="ORF">RFULGI_LOCUS12376</name>
</gene>
<dbReference type="Proteomes" id="UP000789396">
    <property type="component" value="Unassembled WGS sequence"/>
</dbReference>